<feature type="transmembrane region" description="Helical" evidence="1">
    <location>
        <begin position="317"/>
        <end position="339"/>
    </location>
</feature>
<reference evidence="2" key="1">
    <citation type="journal article" date="2020" name="Nature">
        <title>Giant virus diversity and host interactions through global metagenomics.</title>
        <authorList>
            <person name="Schulz F."/>
            <person name="Roux S."/>
            <person name="Paez-Espino D."/>
            <person name="Jungbluth S."/>
            <person name="Walsh D.A."/>
            <person name="Denef V.J."/>
            <person name="McMahon K.D."/>
            <person name="Konstantinidis K.T."/>
            <person name="Eloe-Fadrosh E.A."/>
            <person name="Kyrpides N.C."/>
            <person name="Woyke T."/>
        </authorList>
    </citation>
    <scope>NUCLEOTIDE SEQUENCE</scope>
    <source>
        <strain evidence="2">GVMAG-M-3300023184-177</strain>
    </source>
</reference>
<protein>
    <submittedName>
        <fullName evidence="2">Uncharacterized protein</fullName>
    </submittedName>
</protein>
<proteinExistence type="predicted"/>
<keyword evidence="1" id="KW-1133">Transmembrane helix</keyword>
<dbReference type="EMBL" id="MN740025">
    <property type="protein sequence ID" value="QHT84734.1"/>
    <property type="molecule type" value="Genomic_DNA"/>
</dbReference>
<sequence length="571" mass="62495">MAKRISNINSSSFLLLANNTFNGIVEDVSNYESVTITIKSNVSSATDGIKLYLGPSSTSLIAKYTYTYTANENKTITLKLSDRFFRLEYINNTIQQASFSIQTFYSYVLPTGTLSIADPIDVKLSDAAGNGITSTDTALDVNIKSGTLNVFDNKQFDLFGNIKVSNSFTLLDVEHVYNKNTVLMDEYVSGGTSVYQTNNASVLMTVSANNNRVIRQSRLYTAYQPGKSLCIRMTGVLNANTNASTTSSRIGYFDESNGLFFQYSGGNYSIVQRKKNADDTITDTVINRSNWNDKLDGTGASGITVDFTKNMIYYIEFAFLGVGIVNMGVVFSGTLYLAYTFTHTTLTYPYIATPNLPMRWEITSSGGSGQLICTCGSVQSEGGYNLVGNPFSAGMTTTPITIDSANTSDNYIMCIRLNSLVRRTIKLVSLSIICTSGSSAIYNLYKVRSPTTNPIIPNTAVDPDPPAPTFSSITNSDVQYHFNTSTAGGTPKSNYLLNFTNADLLYRNYFTANESLNLTNFAQIGGPIYVTAGINTTAFGGGYYSDYLVMTCQQISNQDETYYASMNWIEI</sequence>
<evidence type="ECO:0000256" key="1">
    <source>
        <dbReference type="SAM" id="Phobius"/>
    </source>
</evidence>
<dbReference type="AlphaFoldDB" id="A0A6C0HW66"/>
<keyword evidence="1" id="KW-0812">Transmembrane</keyword>
<accession>A0A6C0HW66</accession>
<evidence type="ECO:0000313" key="2">
    <source>
        <dbReference type="EMBL" id="QHT84734.1"/>
    </source>
</evidence>
<keyword evidence="1" id="KW-0472">Membrane</keyword>
<name>A0A6C0HW66_9ZZZZ</name>
<organism evidence="2">
    <name type="scientific">viral metagenome</name>
    <dbReference type="NCBI Taxonomy" id="1070528"/>
    <lineage>
        <taxon>unclassified sequences</taxon>
        <taxon>metagenomes</taxon>
        <taxon>organismal metagenomes</taxon>
    </lineage>
</organism>